<proteinExistence type="inferred from homology"/>
<accession>A0A317Y609</accession>
<dbReference type="GO" id="GO:0046983">
    <property type="term" value="F:protein dimerization activity"/>
    <property type="evidence" value="ECO:0007669"/>
    <property type="project" value="InterPro"/>
</dbReference>
<evidence type="ECO:0000256" key="6">
    <source>
        <dbReference type="PIRSR" id="PIRSR005739-1"/>
    </source>
</evidence>
<dbReference type="InterPro" id="IPR029063">
    <property type="entry name" value="SAM-dependent_MTases_sf"/>
</dbReference>
<keyword evidence="3 9" id="KW-0808">Transferase</keyword>
<evidence type="ECO:0000256" key="3">
    <source>
        <dbReference type="ARBA" id="ARBA00022679"/>
    </source>
</evidence>
<gene>
    <name evidence="9" type="primary">OMT3_5</name>
    <name evidence="9" type="ORF">Zm00014a_002693</name>
</gene>
<dbReference type="GO" id="GO:0017096">
    <property type="term" value="F:acetylserotonin O-methyltransferase activity"/>
    <property type="evidence" value="ECO:0007669"/>
    <property type="project" value="UniProtKB-ARBA"/>
</dbReference>
<dbReference type="Gene3D" id="3.40.50.150">
    <property type="entry name" value="Vaccinia Virus protein VP39"/>
    <property type="match status" value="1"/>
</dbReference>
<dbReference type="InterPro" id="IPR036390">
    <property type="entry name" value="WH_DNA-bd_sf"/>
</dbReference>
<dbReference type="PIRSF" id="PIRSF005739">
    <property type="entry name" value="O-mtase"/>
    <property type="match status" value="1"/>
</dbReference>
<dbReference type="ExpressionAtlas" id="A0A317Y609">
    <property type="expression patterns" value="baseline and differential"/>
</dbReference>
<dbReference type="FunFam" id="1.10.10.10:FF:000292">
    <property type="entry name" value="O-methyltransferase ZRP4"/>
    <property type="match status" value="1"/>
</dbReference>
<dbReference type="InterPro" id="IPR036388">
    <property type="entry name" value="WH-like_DNA-bd_sf"/>
</dbReference>
<dbReference type="FunFam" id="3.40.50.150:FF:000057">
    <property type="entry name" value="O-methyltransferase ZRP4"/>
    <property type="match status" value="1"/>
</dbReference>
<sequence length="375" mass="40555">MALIMQESSSHDLLQAHDELLHHSLCFAKSLALAVALDLRIPDAIHHHGAGGATLLQILAETALHPSKLRALRRLMRVLTVTGIFSVEQPPAGGGDNSTVHTSDDEAVVVYRLTAASRFLVSDEVSTATLAPFVSLALQPIAACPHALGISAWFRQEQHEPSPYGLAFRQTPTIWEHADDVNALLNKGMAADSRFLMPIVLRECGETFRGIDSLVDVGGGHGGAAAAIAAAFPHLKCSVLDLPHVVAGAPSDGNVHFVAGNMFESIPPATAVFLKKTLHDWGDDECVKILKNCKQAISPRDAGGKVIILDVVVGYKQSNIKHQETQVMFDLYMMAVNGVERDEQEWKKIFIEAGFKDYKILPVVGDVSVIIEVYP</sequence>
<evidence type="ECO:0000259" key="7">
    <source>
        <dbReference type="Pfam" id="PF00891"/>
    </source>
</evidence>
<keyword evidence="4" id="KW-0949">S-adenosyl-L-methionine</keyword>
<dbReference type="Proteomes" id="UP000251960">
    <property type="component" value="Chromosome 1"/>
</dbReference>
<organism evidence="9">
    <name type="scientific">Zea mays</name>
    <name type="common">Maize</name>
    <dbReference type="NCBI Taxonomy" id="4577"/>
    <lineage>
        <taxon>Eukaryota</taxon>
        <taxon>Viridiplantae</taxon>
        <taxon>Streptophyta</taxon>
        <taxon>Embryophyta</taxon>
        <taxon>Tracheophyta</taxon>
        <taxon>Spermatophyta</taxon>
        <taxon>Magnoliopsida</taxon>
        <taxon>Liliopsida</taxon>
        <taxon>Poales</taxon>
        <taxon>Poaceae</taxon>
        <taxon>PACMAD clade</taxon>
        <taxon>Panicoideae</taxon>
        <taxon>Andropogonodae</taxon>
        <taxon>Andropogoneae</taxon>
        <taxon>Tripsacinae</taxon>
        <taxon>Zea</taxon>
    </lineage>
</organism>
<evidence type="ECO:0000256" key="5">
    <source>
        <dbReference type="ARBA" id="ARBA00038277"/>
    </source>
</evidence>
<comment type="caution">
    <text evidence="9">The sequence shown here is derived from an EMBL/GenBank/DDBJ whole genome shotgun (WGS) entry which is preliminary data.</text>
</comment>
<dbReference type="Pfam" id="PF00891">
    <property type="entry name" value="Methyltransf_2"/>
    <property type="match status" value="1"/>
</dbReference>
<dbReference type="GO" id="GO:0030187">
    <property type="term" value="P:melatonin biosynthetic process"/>
    <property type="evidence" value="ECO:0007669"/>
    <property type="project" value="UniProtKB-ARBA"/>
</dbReference>
<dbReference type="InterPro" id="IPR016461">
    <property type="entry name" value="COMT-like"/>
</dbReference>
<dbReference type="EMBL" id="NCVQ01000001">
    <property type="protein sequence ID" value="PWZ54055.1"/>
    <property type="molecule type" value="Genomic_DNA"/>
</dbReference>
<reference evidence="9" key="1">
    <citation type="journal article" date="2018" name="Nat. Genet.">
        <title>Extensive intraspecific gene order and gene structural variations between Mo17 and other maize genomes.</title>
        <authorList>
            <person name="Sun S."/>
            <person name="Zhou Y."/>
            <person name="Chen J."/>
            <person name="Shi J."/>
            <person name="Zhao H."/>
            <person name="Zhao H."/>
            <person name="Song W."/>
            <person name="Zhang M."/>
            <person name="Cui Y."/>
            <person name="Dong X."/>
            <person name="Liu H."/>
            <person name="Ma X."/>
            <person name="Jiao Y."/>
            <person name="Wang B."/>
            <person name="Wei X."/>
            <person name="Stein J.C."/>
            <person name="Glaubitz J.C."/>
            <person name="Lu F."/>
            <person name="Yu G."/>
            <person name="Liang C."/>
            <person name="Fengler K."/>
            <person name="Li B."/>
            <person name="Rafalski A."/>
            <person name="Schnable P.S."/>
            <person name="Ware D.H."/>
            <person name="Buckler E.S."/>
            <person name="Lai J."/>
        </authorList>
    </citation>
    <scope>NUCLEOTIDE SEQUENCE [LARGE SCALE GENOMIC DNA]</scope>
    <source>
        <tissue evidence="9">Seedling</tissue>
    </source>
</reference>
<comment type="similarity">
    <text evidence="5">Belongs to the class I-like SAM-binding methyltransferase superfamily. Cation-independent O-methyltransferase family.</text>
</comment>
<dbReference type="Pfam" id="PF08100">
    <property type="entry name" value="Dimerisation"/>
    <property type="match status" value="1"/>
</dbReference>
<protein>
    <submittedName>
        <fullName evidence="9">5-pentadecatrienyl resorcinol O-methyltransferase</fullName>
    </submittedName>
</protein>
<evidence type="ECO:0000256" key="4">
    <source>
        <dbReference type="ARBA" id="ARBA00022691"/>
    </source>
</evidence>
<feature type="domain" description="O-methyltransferase dimerisation" evidence="8">
    <location>
        <begin position="21"/>
        <end position="122"/>
    </location>
</feature>
<keyword evidence="2 9" id="KW-0489">Methyltransferase</keyword>
<evidence type="ECO:0000313" key="9">
    <source>
        <dbReference type="EMBL" id="PWZ54055.1"/>
    </source>
</evidence>
<dbReference type="SUPFAM" id="SSF53335">
    <property type="entry name" value="S-adenosyl-L-methionine-dependent methyltransferases"/>
    <property type="match status" value="1"/>
</dbReference>
<comment type="subunit">
    <text evidence="1">Homodimer.</text>
</comment>
<dbReference type="GO" id="GO:0032259">
    <property type="term" value="P:methylation"/>
    <property type="evidence" value="ECO:0007669"/>
    <property type="project" value="UniProtKB-KW"/>
</dbReference>
<evidence type="ECO:0000256" key="2">
    <source>
        <dbReference type="ARBA" id="ARBA00022603"/>
    </source>
</evidence>
<dbReference type="PROSITE" id="PS51683">
    <property type="entry name" value="SAM_OMT_II"/>
    <property type="match status" value="1"/>
</dbReference>
<feature type="active site" description="Proton acceptor" evidence="6">
    <location>
        <position position="279"/>
    </location>
</feature>
<feature type="domain" description="O-methyltransferase C-terminal" evidence="7">
    <location>
        <begin position="152"/>
        <end position="356"/>
    </location>
</feature>
<name>A0A317Y609_MAIZE</name>
<dbReference type="InterPro" id="IPR012967">
    <property type="entry name" value="COMT_dimerisation"/>
</dbReference>
<dbReference type="AlphaFoldDB" id="A0A317Y609"/>
<dbReference type="PANTHER" id="PTHR11746">
    <property type="entry name" value="O-METHYLTRANSFERASE"/>
    <property type="match status" value="1"/>
</dbReference>
<dbReference type="SUPFAM" id="SSF46785">
    <property type="entry name" value="Winged helix' DNA-binding domain"/>
    <property type="match status" value="1"/>
</dbReference>
<evidence type="ECO:0000259" key="8">
    <source>
        <dbReference type="Pfam" id="PF08100"/>
    </source>
</evidence>
<dbReference type="InterPro" id="IPR001077">
    <property type="entry name" value="COMT_C"/>
</dbReference>
<dbReference type="Gene3D" id="1.10.10.10">
    <property type="entry name" value="Winged helix-like DNA-binding domain superfamily/Winged helix DNA-binding domain"/>
    <property type="match status" value="1"/>
</dbReference>
<evidence type="ECO:0000256" key="1">
    <source>
        <dbReference type="ARBA" id="ARBA00011738"/>
    </source>
</evidence>